<feature type="compositionally biased region" description="Acidic residues" evidence="1">
    <location>
        <begin position="197"/>
        <end position="214"/>
    </location>
</feature>
<feature type="compositionally biased region" description="Basic and acidic residues" evidence="1">
    <location>
        <begin position="169"/>
        <end position="187"/>
    </location>
</feature>
<feature type="domain" description="HTH cro/C1-type" evidence="2">
    <location>
        <begin position="9"/>
        <end position="69"/>
    </location>
</feature>
<evidence type="ECO:0000259" key="2">
    <source>
        <dbReference type="SMART" id="SM00530"/>
    </source>
</evidence>
<dbReference type="SUPFAM" id="SSF47413">
    <property type="entry name" value="lambda repressor-like DNA-binding domains"/>
    <property type="match status" value="1"/>
</dbReference>
<evidence type="ECO:0000313" key="3">
    <source>
        <dbReference type="EMBL" id="MDT0317899.1"/>
    </source>
</evidence>
<dbReference type="RefSeq" id="WP_311596173.1">
    <property type="nucleotide sequence ID" value="NZ_JAVREM010000004.1"/>
</dbReference>
<organism evidence="3 4">
    <name type="scientific">Streptomyces millisiae</name>
    <dbReference type="NCBI Taxonomy" id="3075542"/>
    <lineage>
        <taxon>Bacteria</taxon>
        <taxon>Bacillati</taxon>
        <taxon>Actinomycetota</taxon>
        <taxon>Actinomycetes</taxon>
        <taxon>Kitasatosporales</taxon>
        <taxon>Streptomycetaceae</taxon>
        <taxon>Streptomyces</taxon>
    </lineage>
</organism>
<comment type="caution">
    <text evidence="3">The sequence shown here is derived from an EMBL/GenBank/DDBJ whole genome shotgun (WGS) entry which is preliminary data.</text>
</comment>
<accession>A0ABU2LJZ5</accession>
<keyword evidence="4" id="KW-1185">Reference proteome</keyword>
<sequence>MSADTEIADLAALLEELKGRSGLSYGTLAKRLHLSASTVHRYCKGDGLPPEFATVERFARLCKAKPEELVELHRRWIAADTAREREREQRVPAQESPAVAPAVAEEPAPQEPPAPPAPPARRRWRPALVAGALALTATLTVSAGMLLASGDDESDGTNAAGTTETTETPETRETPPADPTEAARPEETAAAPTGPDDAAEAEGTEGTEGTEDPAGEQPPPGGEGPAPVTVATRAHAFESPCGNHYLVDAEPESVPPPPDEPGAPGWARAMGAVSAGQQYVELTVQAAADETVVLRDLSVRVTRTGDPLPWNLYTGYSACGGGPVETTAYDVDLDAAAPQATAAGGQPELPLWVDETDPLVVYVTAHTDTRDVEWYLELAWTSGEREGVLVIDDEGQPFHTSATSGQPEWAFPLGGTEWYAADGG</sequence>
<proteinExistence type="predicted"/>
<name>A0ABU2LJZ5_9ACTN</name>
<feature type="region of interest" description="Disordered" evidence="1">
    <location>
        <begin position="148"/>
        <end position="228"/>
    </location>
</feature>
<feature type="compositionally biased region" description="Pro residues" evidence="1">
    <location>
        <begin position="109"/>
        <end position="119"/>
    </location>
</feature>
<protein>
    <submittedName>
        <fullName evidence="3">Helix-turn-helix transcriptional regulator</fullName>
    </submittedName>
</protein>
<gene>
    <name evidence="3" type="ORF">RNC47_06020</name>
</gene>
<feature type="region of interest" description="Disordered" evidence="1">
    <location>
        <begin position="83"/>
        <end position="121"/>
    </location>
</feature>
<dbReference type="InterPro" id="IPR010982">
    <property type="entry name" value="Lambda_DNA-bd_dom_sf"/>
</dbReference>
<reference evidence="4" key="1">
    <citation type="submission" date="2023-07" db="EMBL/GenBank/DDBJ databases">
        <title>30 novel species of actinomycetes from the DSMZ collection.</title>
        <authorList>
            <person name="Nouioui I."/>
        </authorList>
    </citation>
    <scope>NUCLEOTIDE SEQUENCE [LARGE SCALE GENOMIC DNA]</scope>
    <source>
        <strain evidence="4">DSM 44918</strain>
    </source>
</reference>
<dbReference type="EMBL" id="JAVREM010000004">
    <property type="protein sequence ID" value="MDT0317899.1"/>
    <property type="molecule type" value="Genomic_DNA"/>
</dbReference>
<feature type="compositionally biased region" description="Low complexity" evidence="1">
    <location>
        <begin position="91"/>
        <end position="107"/>
    </location>
</feature>
<dbReference type="InterPro" id="IPR001387">
    <property type="entry name" value="Cro/C1-type_HTH"/>
</dbReference>
<feature type="compositionally biased region" description="Low complexity" evidence="1">
    <location>
        <begin position="159"/>
        <end position="168"/>
    </location>
</feature>
<dbReference type="Proteomes" id="UP001183420">
    <property type="component" value="Unassembled WGS sequence"/>
</dbReference>
<dbReference type="SMART" id="SM00530">
    <property type="entry name" value="HTH_XRE"/>
    <property type="match status" value="1"/>
</dbReference>
<dbReference type="Gene3D" id="1.10.260.40">
    <property type="entry name" value="lambda repressor-like DNA-binding domains"/>
    <property type="match status" value="1"/>
</dbReference>
<dbReference type="CDD" id="cd00093">
    <property type="entry name" value="HTH_XRE"/>
    <property type="match status" value="1"/>
</dbReference>
<evidence type="ECO:0000313" key="4">
    <source>
        <dbReference type="Proteomes" id="UP001183420"/>
    </source>
</evidence>
<evidence type="ECO:0000256" key="1">
    <source>
        <dbReference type="SAM" id="MobiDB-lite"/>
    </source>
</evidence>
<dbReference type="Pfam" id="PF13560">
    <property type="entry name" value="HTH_31"/>
    <property type="match status" value="1"/>
</dbReference>